<evidence type="ECO:0000256" key="6">
    <source>
        <dbReference type="ARBA" id="ARBA00022490"/>
    </source>
</evidence>
<dbReference type="PIRSF" id="PIRSF006337">
    <property type="entry name" value="Trehalose_TreZ"/>
    <property type="match status" value="1"/>
</dbReference>
<dbReference type="SMART" id="SM00642">
    <property type="entry name" value="Aamy"/>
    <property type="match status" value="1"/>
</dbReference>
<comment type="similarity">
    <text evidence="3 14">Belongs to the glycosyl hydrolase 13 family.</text>
</comment>
<dbReference type="GO" id="GO:0033942">
    <property type="term" value="F:4-alpha-D-(1-&gt;4)-alpha-D-glucanotrehalose trehalohydrolase activity"/>
    <property type="evidence" value="ECO:0007669"/>
    <property type="project" value="UniProtKB-EC"/>
</dbReference>
<dbReference type="CDD" id="cd02853">
    <property type="entry name" value="E_set_MTHase_like_N"/>
    <property type="match status" value="1"/>
</dbReference>
<dbReference type="InterPro" id="IPR014756">
    <property type="entry name" value="Ig_E-set"/>
</dbReference>
<proteinExistence type="inferred from homology"/>
<dbReference type="EC" id="3.2.1.141" evidence="4 13"/>
<evidence type="ECO:0000313" key="19">
    <source>
        <dbReference type="EMBL" id="SHE44856.1"/>
    </source>
</evidence>
<dbReference type="GO" id="GO:0005737">
    <property type="term" value="C:cytoplasm"/>
    <property type="evidence" value="ECO:0007669"/>
    <property type="project" value="UniProtKB-SubCell"/>
</dbReference>
<evidence type="ECO:0000256" key="17">
    <source>
        <dbReference type="PIRSR" id="PIRSR006337-3"/>
    </source>
</evidence>
<evidence type="ECO:0000256" key="9">
    <source>
        <dbReference type="ARBA" id="ARBA00023295"/>
    </source>
</evidence>
<evidence type="ECO:0000256" key="2">
    <source>
        <dbReference type="ARBA" id="ARBA00005199"/>
    </source>
</evidence>
<dbReference type="Proteomes" id="UP000184196">
    <property type="component" value="Unassembled WGS sequence"/>
</dbReference>
<protein>
    <recommendedName>
        <fullName evidence="5 13">Malto-oligosyltrehalose trehalohydrolase</fullName>
        <shortName evidence="14">MTHase</shortName>
        <ecNumber evidence="4 13">3.2.1.141</ecNumber>
    </recommendedName>
    <alternativeName>
        <fullName evidence="11 14">4-alpha-D-((1-&gt;4)-alpha-D-glucano)trehalose trehalohydrolase</fullName>
    </alternativeName>
    <alternativeName>
        <fullName evidence="10 14">Maltooligosyl trehalose trehalohydrolase</fullName>
    </alternativeName>
</protein>
<dbReference type="InterPro" id="IPR044901">
    <property type="entry name" value="Trehalose_TreZ_E-set_sf"/>
</dbReference>
<keyword evidence="6" id="KW-0963">Cytoplasm</keyword>
<dbReference type="InterPro" id="IPR013783">
    <property type="entry name" value="Ig-like_fold"/>
</dbReference>
<evidence type="ECO:0000256" key="7">
    <source>
        <dbReference type="ARBA" id="ARBA00022801"/>
    </source>
</evidence>
<evidence type="ECO:0000256" key="16">
    <source>
        <dbReference type="PIRSR" id="PIRSR006337-2"/>
    </source>
</evidence>
<dbReference type="RefSeq" id="WP_073162661.1">
    <property type="nucleotide sequence ID" value="NZ_FQUW01000005.1"/>
</dbReference>
<gene>
    <name evidence="19" type="ORF">SAMN02745218_00326</name>
</gene>
<dbReference type="AlphaFoldDB" id="A0A1M4TKD1"/>
<dbReference type="Gene3D" id="3.20.20.80">
    <property type="entry name" value="Glycosidases"/>
    <property type="match status" value="1"/>
</dbReference>
<comment type="subcellular location">
    <subcellularLocation>
        <location evidence="1 15">Cytoplasm</location>
    </subcellularLocation>
</comment>
<dbReference type="UniPathway" id="UPA00299"/>
<dbReference type="InterPro" id="IPR017853">
    <property type="entry name" value="GH"/>
</dbReference>
<dbReference type="CDD" id="cd11325">
    <property type="entry name" value="AmyAc_GTHase"/>
    <property type="match status" value="1"/>
</dbReference>
<name>A0A1M4TKD1_9FIRM</name>
<keyword evidence="8" id="KW-0119">Carbohydrate metabolism</keyword>
<evidence type="ECO:0000256" key="4">
    <source>
        <dbReference type="ARBA" id="ARBA00012268"/>
    </source>
</evidence>
<evidence type="ECO:0000256" key="14">
    <source>
        <dbReference type="PIRNR" id="PIRNR006337"/>
    </source>
</evidence>
<feature type="active site" description="Nucleophile" evidence="15">
    <location>
        <position position="266"/>
    </location>
</feature>
<evidence type="ECO:0000256" key="3">
    <source>
        <dbReference type="ARBA" id="ARBA00008061"/>
    </source>
</evidence>
<dbReference type="PANTHER" id="PTHR43651">
    <property type="entry name" value="1,4-ALPHA-GLUCAN-BRANCHING ENZYME"/>
    <property type="match status" value="1"/>
</dbReference>
<comment type="catalytic activity">
    <reaction evidence="12 14">
        <text>hydrolysis of (1-&gt;4)-alpha-D-glucosidic linkage in 4-alpha-D-[(1-&gt;4)-alpha-D-glucanosyl]n trehalose to yield trehalose and (1-&gt;4)-alpha-D-glucan.</text>
        <dbReference type="EC" id="3.2.1.141"/>
    </reaction>
</comment>
<feature type="binding site" evidence="16">
    <location>
        <begin position="396"/>
        <end position="401"/>
    </location>
    <ligand>
        <name>substrate</name>
    </ligand>
</feature>
<dbReference type="Pfam" id="PF00128">
    <property type="entry name" value="Alpha-amylase"/>
    <property type="match status" value="2"/>
</dbReference>
<sequence>MFQRITSLPPGATYLGEGRCYFKVWAPRVKSLAVHILGPRERVIPLTEEKHGYFGGTVEGVEPGNLYYYLLDGEKERPDPASRHQPEGVHGPSQVVDLYSFNWNDHCWSGPNRESLVFYELHPGTFTREGTFEAIIPYLEELKELGITAIQLMPVAQFPGSRNWGYDGVYPYAVQNSYGGPGGLQRLVDACHQKGMALFLDVVYNHLGPEGNYLGDYAPYFTERYRTPWGPAINFDGPGSDEVRRYFIENALYWIRDYHIDGLRLDAVHAILDMSATHFLEELAEEVHREAGRLGRRVYVVAESDLNDARIIRPRAIGGYGLDAQWCDDFHHALHTLLTGERLGYYRDFGELDHLAKAFRQGYVYTGQYSEYRQRRHGNTTDLCRPCQFVVFSQNHDQVGNRAGGERLSNLATFEDLKLAAAAVILSPYLPLLFMGEEYGETAPFLYFTSHTDPALVEAVRKGRREEFSAFAWQEIADPQDEQTFLRSRLNRALRHEGHHRVLYEFYRELLRLRREVQALGNLERRNMEVHSYPGEQVLVVQRWERESRASLILSFNDLPVHLNLPLAQGHWQKILDAAEERWLGSGSTVPPVLFSPGRVELTLPPKACLLLELER</sequence>
<dbReference type="Gene3D" id="2.60.40.10">
    <property type="entry name" value="Immunoglobulins"/>
    <property type="match status" value="1"/>
</dbReference>
<dbReference type="PANTHER" id="PTHR43651:SF11">
    <property type="entry name" value="MALTO-OLIGOSYLTREHALOSE TREHALOHYDROLASE"/>
    <property type="match status" value="1"/>
</dbReference>
<dbReference type="EMBL" id="FQUW01000005">
    <property type="protein sequence ID" value="SHE44856.1"/>
    <property type="molecule type" value="Genomic_DNA"/>
</dbReference>
<evidence type="ECO:0000256" key="5">
    <source>
        <dbReference type="ARBA" id="ARBA00015938"/>
    </source>
</evidence>
<keyword evidence="9 14" id="KW-0326">Glycosidase</keyword>
<evidence type="ECO:0000256" key="8">
    <source>
        <dbReference type="ARBA" id="ARBA00023277"/>
    </source>
</evidence>
<evidence type="ECO:0000256" key="1">
    <source>
        <dbReference type="ARBA" id="ARBA00004496"/>
    </source>
</evidence>
<dbReference type="OrthoDB" id="9800174at2"/>
<comment type="pathway">
    <text evidence="2 14">Glycan biosynthesis; trehalose biosynthesis.</text>
</comment>
<dbReference type="InterPro" id="IPR006047">
    <property type="entry name" value="GH13_cat_dom"/>
</dbReference>
<keyword evidence="7 14" id="KW-0378">Hydrolase</keyword>
<organism evidence="19 20">
    <name type="scientific">Desulfofundulus australicus DSM 11792</name>
    <dbReference type="NCBI Taxonomy" id="1121425"/>
    <lineage>
        <taxon>Bacteria</taxon>
        <taxon>Bacillati</taxon>
        <taxon>Bacillota</taxon>
        <taxon>Clostridia</taxon>
        <taxon>Eubacteriales</taxon>
        <taxon>Peptococcaceae</taxon>
        <taxon>Desulfofundulus</taxon>
    </lineage>
</organism>
<evidence type="ECO:0000256" key="10">
    <source>
        <dbReference type="ARBA" id="ARBA00032057"/>
    </source>
</evidence>
<evidence type="ECO:0000313" key="20">
    <source>
        <dbReference type="Proteomes" id="UP000184196"/>
    </source>
</evidence>
<dbReference type="SUPFAM" id="SSF51445">
    <property type="entry name" value="(Trans)glycosidases"/>
    <property type="match status" value="1"/>
</dbReference>
<keyword evidence="20" id="KW-1185">Reference proteome</keyword>
<dbReference type="InterPro" id="IPR012768">
    <property type="entry name" value="Trehalose_TreZ"/>
</dbReference>
<feature type="active site" description="Proton donor" evidence="15">
    <location>
        <position position="303"/>
    </location>
</feature>
<evidence type="ECO:0000256" key="12">
    <source>
        <dbReference type="ARBA" id="ARBA00034013"/>
    </source>
</evidence>
<evidence type="ECO:0000256" key="13">
    <source>
        <dbReference type="NCBIfam" id="TIGR02402"/>
    </source>
</evidence>
<accession>A0A1M4TKD1</accession>
<feature type="domain" description="Glycosyl hydrolase family 13 catalytic" evidence="18">
    <location>
        <begin position="120"/>
        <end position="464"/>
    </location>
</feature>
<dbReference type="GO" id="GO:0005992">
    <property type="term" value="P:trehalose biosynthetic process"/>
    <property type="evidence" value="ECO:0007669"/>
    <property type="project" value="UniProtKB-UniRule"/>
</dbReference>
<feature type="binding site" evidence="16">
    <location>
        <begin position="328"/>
        <end position="332"/>
    </location>
    <ligand>
        <name>substrate</name>
    </ligand>
</feature>
<feature type="binding site" evidence="16">
    <location>
        <begin position="264"/>
        <end position="269"/>
    </location>
    <ligand>
        <name>substrate</name>
    </ligand>
</feature>
<feature type="site" description="Transition state stabilizer" evidence="17">
    <location>
        <position position="397"/>
    </location>
</feature>
<evidence type="ECO:0000259" key="18">
    <source>
        <dbReference type="SMART" id="SM00642"/>
    </source>
</evidence>
<dbReference type="NCBIfam" id="TIGR02402">
    <property type="entry name" value="trehalose_TreZ"/>
    <property type="match status" value="1"/>
</dbReference>
<evidence type="ECO:0000256" key="11">
    <source>
        <dbReference type="ARBA" id="ARBA00033284"/>
    </source>
</evidence>
<evidence type="ECO:0000256" key="15">
    <source>
        <dbReference type="PIRSR" id="PIRSR006337-1"/>
    </source>
</evidence>
<dbReference type="SUPFAM" id="SSF81296">
    <property type="entry name" value="E set domains"/>
    <property type="match status" value="1"/>
</dbReference>
<reference evidence="20" key="1">
    <citation type="submission" date="2016-11" db="EMBL/GenBank/DDBJ databases">
        <authorList>
            <person name="Varghese N."/>
            <person name="Submissions S."/>
        </authorList>
    </citation>
    <scope>NUCLEOTIDE SEQUENCE [LARGE SCALE GENOMIC DNA]</scope>
    <source>
        <strain evidence="20">DSM 11792</strain>
    </source>
</reference>
<dbReference type="Gene3D" id="1.10.10.760">
    <property type="entry name" value="E-set domains of sugar-utilizing enzymes"/>
    <property type="match status" value="1"/>
</dbReference>